<dbReference type="PANTHER" id="PTHR33112">
    <property type="entry name" value="DOMAIN PROTEIN, PUTATIVE-RELATED"/>
    <property type="match status" value="1"/>
</dbReference>
<reference evidence="2" key="1">
    <citation type="journal article" date="2020" name="Stud. Mycol.">
        <title>101 Dothideomycetes genomes: a test case for predicting lifestyles and emergence of pathogens.</title>
        <authorList>
            <person name="Haridas S."/>
            <person name="Albert R."/>
            <person name="Binder M."/>
            <person name="Bloem J."/>
            <person name="Labutti K."/>
            <person name="Salamov A."/>
            <person name="Andreopoulos B."/>
            <person name="Baker S."/>
            <person name="Barry K."/>
            <person name="Bills G."/>
            <person name="Bluhm B."/>
            <person name="Cannon C."/>
            <person name="Castanera R."/>
            <person name="Culley D."/>
            <person name="Daum C."/>
            <person name="Ezra D."/>
            <person name="Gonzalez J."/>
            <person name="Henrissat B."/>
            <person name="Kuo A."/>
            <person name="Liang C."/>
            <person name="Lipzen A."/>
            <person name="Lutzoni F."/>
            <person name="Magnuson J."/>
            <person name="Mondo S."/>
            <person name="Nolan M."/>
            <person name="Ohm R."/>
            <person name="Pangilinan J."/>
            <person name="Park H.-J."/>
            <person name="Ramirez L."/>
            <person name="Alfaro M."/>
            <person name="Sun H."/>
            <person name="Tritt A."/>
            <person name="Yoshinaga Y."/>
            <person name="Zwiers L.-H."/>
            <person name="Turgeon B."/>
            <person name="Goodwin S."/>
            <person name="Spatafora J."/>
            <person name="Crous P."/>
            <person name="Grigoriev I."/>
        </authorList>
    </citation>
    <scope>NUCLEOTIDE SEQUENCE</scope>
    <source>
        <strain evidence="2">ATCC 36951</strain>
    </source>
</reference>
<accession>A0A6A6CTP8</accession>
<gene>
    <name evidence="2" type="ORF">M409DRAFT_19970</name>
</gene>
<name>A0A6A6CTP8_ZASCE</name>
<dbReference type="EMBL" id="ML993587">
    <property type="protein sequence ID" value="KAF2169558.1"/>
    <property type="molecule type" value="Genomic_DNA"/>
</dbReference>
<organism evidence="2 3">
    <name type="scientific">Zasmidium cellare ATCC 36951</name>
    <dbReference type="NCBI Taxonomy" id="1080233"/>
    <lineage>
        <taxon>Eukaryota</taxon>
        <taxon>Fungi</taxon>
        <taxon>Dikarya</taxon>
        <taxon>Ascomycota</taxon>
        <taxon>Pezizomycotina</taxon>
        <taxon>Dothideomycetes</taxon>
        <taxon>Dothideomycetidae</taxon>
        <taxon>Mycosphaerellales</taxon>
        <taxon>Mycosphaerellaceae</taxon>
        <taxon>Zasmidium</taxon>
    </lineage>
</organism>
<dbReference type="Pfam" id="PF06985">
    <property type="entry name" value="HET"/>
    <property type="match status" value="1"/>
</dbReference>
<protein>
    <recommendedName>
        <fullName evidence="1">Heterokaryon incompatibility domain-containing protein</fullName>
    </recommendedName>
</protein>
<dbReference type="Proteomes" id="UP000799537">
    <property type="component" value="Unassembled WGS sequence"/>
</dbReference>
<evidence type="ECO:0000259" key="1">
    <source>
        <dbReference type="Pfam" id="PF06985"/>
    </source>
</evidence>
<dbReference type="GeneID" id="54558445"/>
<dbReference type="PANTHER" id="PTHR33112:SF10">
    <property type="entry name" value="TOL"/>
    <property type="match status" value="1"/>
</dbReference>
<evidence type="ECO:0000313" key="3">
    <source>
        <dbReference type="Proteomes" id="UP000799537"/>
    </source>
</evidence>
<keyword evidence="3" id="KW-1185">Reference proteome</keyword>
<feature type="domain" description="Heterokaryon incompatibility" evidence="1">
    <location>
        <begin position="16"/>
        <end position="143"/>
    </location>
</feature>
<dbReference type="InterPro" id="IPR010730">
    <property type="entry name" value="HET"/>
</dbReference>
<evidence type="ECO:0000313" key="2">
    <source>
        <dbReference type="EMBL" id="KAF2169558.1"/>
    </source>
</evidence>
<dbReference type="RefSeq" id="XP_033670447.1">
    <property type="nucleotide sequence ID" value="XM_033805173.1"/>
</dbReference>
<dbReference type="OrthoDB" id="5386922at2759"/>
<proteinExistence type="predicted"/>
<sequence>MKLSAESELQLRQGYSIDTLPKTFQDAIAVCRYLDVKYLWIDSLCIVQDQEDKSDWLRESVLMDKVYAHSLCTLAATASTDGNGGLFKSRKPAQTIEVTSHEYGELASGTYAVLNPKADGPSFDYTAKIKDGPLNKRAWVYQERMLSTRVVHFTEDEVIWECGDGLASELLPDGIPQDLNRDQIGWKNEAMPKKLLALARSGDPNIDMKGAWDIVHKAFANTRLTVVTDRVVALAGLAKLFQSCLQDTYWVGMWKKTIHHDLVWEVPIRKWRRVWLENDESKLSQYRAPSWSWLSVEGTTYLSQSLQDQGGAVAFEYLYQVVDVQIKHPTDDVTGPVQHGALYLRGNIIPVVLEGLATHIDDCHPYWNFKMAGLEDHYSPTLSLPDYGKSSVPTRSTADEHYCMPLVIRHNRVAICMLLEAIEDSPNTFRRIGLGEISAKRSEADGMSRFVERLKEMQTQWQVPAVAFDEVSGHRTIRVV</sequence>
<dbReference type="AlphaFoldDB" id="A0A6A6CTP8"/>